<evidence type="ECO:0000259" key="19">
    <source>
        <dbReference type="PROSITE" id="PS50011"/>
    </source>
</evidence>
<dbReference type="InterPro" id="IPR011009">
    <property type="entry name" value="Kinase-like_dom_sf"/>
</dbReference>
<evidence type="ECO:0000256" key="16">
    <source>
        <dbReference type="ARBA" id="ARBA00048679"/>
    </source>
</evidence>
<evidence type="ECO:0000313" key="21">
    <source>
        <dbReference type="Proteomes" id="UP000824469"/>
    </source>
</evidence>
<keyword evidence="11 17" id="KW-0067">ATP-binding</keyword>
<dbReference type="Gene3D" id="3.80.10.10">
    <property type="entry name" value="Ribonuclease Inhibitor"/>
    <property type="match status" value="2"/>
</dbReference>
<comment type="subcellular location">
    <subcellularLocation>
        <location evidence="1">Membrane</location>
        <topology evidence="1">Single-pass membrane protein</topology>
    </subcellularLocation>
</comment>
<dbReference type="PANTHER" id="PTHR45974:SF266">
    <property type="entry name" value="LEUCINE-RICH REPEAT RECEPTOR PROTEIN KINASE HPCA1"/>
    <property type="match status" value="1"/>
</dbReference>
<dbReference type="InterPro" id="IPR001611">
    <property type="entry name" value="Leu-rich_rpt"/>
</dbReference>
<evidence type="ECO:0000256" key="14">
    <source>
        <dbReference type="ARBA" id="ARBA00023180"/>
    </source>
</evidence>
<dbReference type="FunFam" id="3.80.10.10:FF:000542">
    <property type="entry name" value="Leucine-rich repeat protein kinase family protein"/>
    <property type="match status" value="1"/>
</dbReference>
<evidence type="ECO:0000256" key="2">
    <source>
        <dbReference type="ARBA" id="ARBA00012513"/>
    </source>
</evidence>
<keyword evidence="12 18" id="KW-1133">Transmembrane helix</keyword>
<keyword evidence="21" id="KW-1185">Reference proteome</keyword>
<dbReference type="InterPro" id="IPR008271">
    <property type="entry name" value="Ser/Thr_kinase_AS"/>
</dbReference>
<dbReference type="FunFam" id="1.10.510.10:FF:000453">
    <property type="entry name" value="LRR receptor-like serine/threonine-protein kinase HSL2"/>
    <property type="match status" value="1"/>
</dbReference>
<dbReference type="Proteomes" id="UP000824469">
    <property type="component" value="Unassembled WGS sequence"/>
</dbReference>
<proteinExistence type="predicted"/>
<gene>
    <name evidence="20" type="ORF">KI387_004124</name>
</gene>
<dbReference type="PANTHER" id="PTHR45974">
    <property type="entry name" value="RECEPTOR-LIKE PROTEIN 55"/>
    <property type="match status" value="1"/>
</dbReference>
<evidence type="ECO:0000256" key="7">
    <source>
        <dbReference type="ARBA" id="ARBA00022729"/>
    </source>
</evidence>
<evidence type="ECO:0000256" key="11">
    <source>
        <dbReference type="ARBA" id="ARBA00022840"/>
    </source>
</evidence>
<organism evidence="20 21">
    <name type="scientific">Taxus chinensis</name>
    <name type="common">Chinese yew</name>
    <name type="synonym">Taxus wallichiana var. chinensis</name>
    <dbReference type="NCBI Taxonomy" id="29808"/>
    <lineage>
        <taxon>Eukaryota</taxon>
        <taxon>Viridiplantae</taxon>
        <taxon>Streptophyta</taxon>
        <taxon>Embryophyta</taxon>
        <taxon>Tracheophyta</taxon>
        <taxon>Spermatophyta</taxon>
        <taxon>Pinopsida</taxon>
        <taxon>Pinidae</taxon>
        <taxon>Conifers II</taxon>
        <taxon>Cupressales</taxon>
        <taxon>Taxaceae</taxon>
        <taxon>Taxus</taxon>
    </lineage>
</organism>
<dbReference type="PROSITE" id="PS00108">
    <property type="entry name" value="PROTEIN_KINASE_ST"/>
    <property type="match status" value="1"/>
</dbReference>
<dbReference type="SUPFAM" id="SSF52058">
    <property type="entry name" value="L domain-like"/>
    <property type="match status" value="1"/>
</dbReference>
<feature type="non-terminal residue" evidence="20">
    <location>
        <position position="1"/>
    </location>
</feature>
<evidence type="ECO:0000256" key="4">
    <source>
        <dbReference type="ARBA" id="ARBA00022614"/>
    </source>
</evidence>
<keyword evidence="10" id="KW-0418">Kinase</keyword>
<protein>
    <recommendedName>
        <fullName evidence="2">non-specific serine/threonine protein kinase</fullName>
        <ecNumber evidence="2">2.7.11.1</ecNumber>
    </recommendedName>
</protein>
<keyword evidence="13 18" id="KW-0472">Membrane</keyword>
<evidence type="ECO:0000256" key="6">
    <source>
        <dbReference type="ARBA" id="ARBA00022692"/>
    </source>
</evidence>
<accession>A0AA38LQ28</accession>
<keyword evidence="7" id="KW-0732">Signal</keyword>
<dbReference type="AlphaFoldDB" id="A0AA38LQ28"/>
<evidence type="ECO:0000256" key="1">
    <source>
        <dbReference type="ARBA" id="ARBA00004167"/>
    </source>
</evidence>
<feature type="transmembrane region" description="Helical" evidence="18">
    <location>
        <begin position="531"/>
        <end position="554"/>
    </location>
</feature>
<dbReference type="Gene3D" id="3.30.200.20">
    <property type="entry name" value="Phosphorylase Kinase, domain 1"/>
    <property type="match status" value="1"/>
</dbReference>
<evidence type="ECO:0000256" key="9">
    <source>
        <dbReference type="ARBA" id="ARBA00022741"/>
    </source>
</evidence>
<evidence type="ECO:0000256" key="5">
    <source>
        <dbReference type="ARBA" id="ARBA00022679"/>
    </source>
</evidence>
<evidence type="ECO:0000256" key="8">
    <source>
        <dbReference type="ARBA" id="ARBA00022737"/>
    </source>
</evidence>
<keyword evidence="5" id="KW-0808">Transferase</keyword>
<dbReference type="Gene3D" id="1.10.510.10">
    <property type="entry name" value="Transferase(Phosphotransferase) domain 1"/>
    <property type="match status" value="1"/>
</dbReference>
<dbReference type="GO" id="GO:0005524">
    <property type="term" value="F:ATP binding"/>
    <property type="evidence" value="ECO:0007669"/>
    <property type="project" value="UniProtKB-UniRule"/>
</dbReference>
<keyword evidence="8" id="KW-0677">Repeat</keyword>
<dbReference type="FunFam" id="3.80.10.10:FF:000363">
    <property type="entry name" value="Leucine-rich repeat family protein"/>
    <property type="match status" value="1"/>
</dbReference>
<keyword evidence="4" id="KW-0433">Leucine-rich repeat</keyword>
<evidence type="ECO:0000256" key="15">
    <source>
        <dbReference type="ARBA" id="ARBA00047899"/>
    </source>
</evidence>
<dbReference type="OMA" id="WIGIICI"/>
<dbReference type="EC" id="2.7.11.1" evidence="2"/>
<feature type="non-terminal residue" evidence="20">
    <location>
        <position position="922"/>
    </location>
</feature>
<dbReference type="InterPro" id="IPR032675">
    <property type="entry name" value="LRR_dom_sf"/>
</dbReference>
<keyword evidence="14" id="KW-0325">Glycoprotein</keyword>
<comment type="catalytic activity">
    <reaction evidence="16">
        <text>L-seryl-[protein] + ATP = O-phospho-L-seryl-[protein] + ADP + H(+)</text>
        <dbReference type="Rhea" id="RHEA:17989"/>
        <dbReference type="Rhea" id="RHEA-COMP:9863"/>
        <dbReference type="Rhea" id="RHEA-COMP:11604"/>
        <dbReference type="ChEBI" id="CHEBI:15378"/>
        <dbReference type="ChEBI" id="CHEBI:29999"/>
        <dbReference type="ChEBI" id="CHEBI:30616"/>
        <dbReference type="ChEBI" id="CHEBI:83421"/>
        <dbReference type="ChEBI" id="CHEBI:456216"/>
        <dbReference type="EC" id="2.7.11.1"/>
    </reaction>
</comment>
<comment type="caution">
    <text evidence="20">The sequence shown here is derived from an EMBL/GenBank/DDBJ whole genome shotgun (WGS) entry which is preliminary data.</text>
</comment>
<dbReference type="Pfam" id="PF00560">
    <property type="entry name" value="LRR_1"/>
    <property type="match status" value="3"/>
</dbReference>
<keyword evidence="6 18" id="KW-0812">Transmembrane</keyword>
<dbReference type="InterPro" id="IPR000719">
    <property type="entry name" value="Prot_kinase_dom"/>
</dbReference>
<evidence type="ECO:0000256" key="13">
    <source>
        <dbReference type="ARBA" id="ARBA00023136"/>
    </source>
</evidence>
<feature type="binding site" evidence="17">
    <location>
        <position position="634"/>
    </location>
    <ligand>
        <name>ATP</name>
        <dbReference type="ChEBI" id="CHEBI:30616"/>
    </ligand>
</feature>
<evidence type="ECO:0000256" key="10">
    <source>
        <dbReference type="ARBA" id="ARBA00022777"/>
    </source>
</evidence>
<dbReference type="PROSITE" id="PS00107">
    <property type="entry name" value="PROTEIN_KINASE_ATP"/>
    <property type="match status" value="1"/>
</dbReference>
<dbReference type="CDD" id="cd14066">
    <property type="entry name" value="STKc_IRAK"/>
    <property type="match status" value="1"/>
</dbReference>
<dbReference type="SMART" id="SM00220">
    <property type="entry name" value="S_TKc"/>
    <property type="match status" value="1"/>
</dbReference>
<evidence type="ECO:0000313" key="20">
    <source>
        <dbReference type="EMBL" id="KAH9332016.1"/>
    </source>
</evidence>
<evidence type="ECO:0000256" key="3">
    <source>
        <dbReference type="ARBA" id="ARBA00022527"/>
    </source>
</evidence>
<dbReference type="Pfam" id="PF00069">
    <property type="entry name" value="Pkinase"/>
    <property type="match status" value="1"/>
</dbReference>
<evidence type="ECO:0000256" key="12">
    <source>
        <dbReference type="ARBA" id="ARBA00022989"/>
    </source>
</evidence>
<feature type="domain" description="Protein kinase" evidence="19">
    <location>
        <begin position="605"/>
        <end position="908"/>
    </location>
</feature>
<name>A0AA38LQ28_TAXCH</name>
<evidence type="ECO:0000256" key="18">
    <source>
        <dbReference type="SAM" id="Phobius"/>
    </source>
</evidence>
<sequence length="922" mass="100819">STLRLVQSQWGNTQVLRWTGADPCSSNWVGIICDGSRVTDVLLSAMSLKGELPTEIGRLTGLQRLDLSYNPDLTGPIPSSLGNLAGLLELVLIGCNFSGSIPQELGNLRRLTRLDLNSNKFGGNIPPTLGNLSRLFWMDIANNNIGGQLPVELGKLVAAGHFHFNKNRLSGSIPPEIFNKNMTLKHVLFDQNLLTGEIPSTLGLVNTITILRLDGNFLEGSLPSNITSLENLGEMHISNNKLNGTIPDLSGMSNLQYLDLSNNSFDVSQVPLWFSSLDLLTTIMIENGKLNGSFPSNVFNLPQLETVRLARNSISGTLDFSIIGSQTLQEIDFEYNNIRSAFLPKTAIKIKLTGNPACANGSNISDDKECRTELEENNILPYATPMQDCGKDIKCGEHMEIDPHNCECAMPFGGELVFRSPSFSSLSNNTRFQILEKSLVSGLNLLQGSSLYILCCIFFDSNEYLKIQIQIFPPVAMKYFEPSEIVKLGNTLSGQIYKSPKEFGPYYFIPNPGYLFLDFSKGGSRRLSTGAIIGMAVGAAVLVLAILAIGIYALKIKKKTEKAVKNSRPFGSWGLASGEISGDAPKLKGARWFSFEELRLATNNFSTQNVIGSGGYGKVYKGMLAVGGQMVAVKRATAESMQGGAEFKTEIELLSRVHHMNLVGLIGFCFEEGEHMLVYDYMPNGSLRDNLSGRTGIILDWQKRIRIALGAANGLTYLHEHANPPIIHRDVKSSNILLDETLNAKVADFGLSKLIKDTGARGHITTQVKGTMGYLDPEYYMTQQLSYKSDVYSYGVVLLEILSGKEPIERGKYLVREVRTALERGGIDALAKRRLLDTILAESPMTPSILGSFVRLALRCCEDYGGNRPKMSEVVKELEAIAEDMGDNERDEETTKSGGGVLAIHPYVGSASFDYSGSGGNI</sequence>
<dbReference type="SUPFAM" id="SSF56112">
    <property type="entry name" value="Protein kinase-like (PK-like)"/>
    <property type="match status" value="1"/>
</dbReference>
<keyword evidence="3" id="KW-0723">Serine/threonine-protein kinase</keyword>
<dbReference type="EMBL" id="JAHRHJ020000001">
    <property type="protein sequence ID" value="KAH9332016.1"/>
    <property type="molecule type" value="Genomic_DNA"/>
</dbReference>
<dbReference type="PROSITE" id="PS50011">
    <property type="entry name" value="PROTEIN_KINASE_DOM"/>
    <property type="match status" value="1"/>
</dbReference>
<dbReference type="FunFam" id="3.30.200.20:FF:000039">
    <property type="entry name" value="receptor-like protein kinase FERONIA"/>
    <property type="match status" value="1"/>
</dbReference>
<evidence type="ECO:0000256" key="17">
    <source>
        <dbReference type="PROSITE-ProRule" id="PRU10141"/>
    </source>
</evidence>
<dbReference type="GO" id="GO:0004674">
    <property type="term" value="F:protein serine/threonine kinase activity"/>
    <property type="evidence" value="ECO:0007669"/>
    <property type="project" value="UniProtKB-KW"/>
</dbReference>
<keyword evidence="9 17" id="KW-0547">Nucleotide-binding</keyword>
<dbReference type="InterPro" id="IPR017441">
    <property type="entry name" value="Protein_kinase_ATP_BS"/>
</dbReference>
<comment type="catalytic activity">
    <reaction evidence="15">
        <text>L-threonyl-[protein] + ATP = O-phospho-L-threonyl-[protein] + ADP + H(+)</text>
        <dbReference type="Rhea" id="RHEA:46608"/>
        <dbReference type="Rhea" id="RHEA-COMP:11060"/>
        <dbReference type="Rhea" id="RHEA-COMP:11605"/>
        <dbReference type="ChEBI" id="CHEBI:15378"/>
        <dbReference type="ChEBI" id="CHEBI:30013"/>
        <dbReference type="ChEBI" id="CHEBI:30616"/>
        <dbReference type="ChEBI" id="CHEBI:61977"/>
        <dbReference type="ChEBI" id="CHEBI:456216"/>
        <dbReference type="EC" id="2.7.11.1"/>
    </reaction>
</comment>
<reference evidence="20 21" key="1">
    <citation type="journal article" date="2021" name="Nat. Plants">
        <title>The Taxus genome provides insights into paclitaxel biosynthesis.</title>
        <authorList>
            <person name="Xiong X."/>
            <person name="Gou J."/>
            <person name="Liao Q."/>
            <person name="Li Y."/>
            <person name="Zhou Q."/>
            <person name="Bi G."/>
            <person name="Li C."/>
            <person name="Du R."/>
            <person name="Wang X."/>
            <person name="Sun T."/>
            <person name="Guo L."/>
            <person name="Liang H."/>
            <person name="Lu P."/>
            <person name="Wu Y."/>
            <person name="Zhang Z."/>
            <person name="Ro D.K."/>
            <person name="Shang Y."/>
            <person name="Huang S."/>
            <person name="Yan J."/>
        </authorList>
    </citation>
    <scope>NUCLEOTIDE SEQUENCE [LARGE SCALE GENOMIC DNA]</scope>
    <source>
        <strain evidence="20">Ta-2019</strain>
    </source>
</reference>
<dbReference type="GO" id="GO:0016020">
    <property type="term" value="C:membrane"/>
    <property type="evidence" value="ECO:0007669"/>
    <property type="project" value="UniProtKB-SubCell"/>
</dbReference>